<dbReference type="SUPFAM" id="SSF53474">
    <property type="entry name" value="alpha/beta-Hydrolases"/>
    <property type="match status" value="1"/>
</dbReference>
<accession>A0ABP8DCX6</accession>
<dbReference type="Proteomes" id="UP001500620">
    <property type="component" value="Unassembled WGS sequence"/>
</dbReference>
<organism evidence="1 2">
    <name type="scientific">Dactylosporangium darangshiense</name>
    <dbReference type="NCBI Taxonomy" id="579108"/>
    <lineage>
        <taxon>Bacteria</taxon>
        <taxon>Bacillati</taxon>
        <taxon>Actinomycetota</taxon>
        <taxon>Actinomycetes</taxon>
        <taxon>Micromonosporales</taxon>
        <taxon>Micromonosporaceae</taxon>
        <taxon>Dactylosporangium</taxon>
    </lineage>
</organism>
<comment type="caution">
    <text evidence="1">The sequence shown here is derived from an EMBL/GenBank/DDBJ whole genome shotgun (WGS) entry which is preliminary data.</text>
</comment>
<evidence type="ECO:0000313" key="2">
    <source>
        <dbReference type="Proteomes" id="UP001500620"/>
    </source>
</evidence>
<dbReference type="Gene3D" id="3.40.50.1820">
    <property type="entry name" value="alpha/beta hydrolase"/>
    <property type="match status" value="1"/>
</dbReference>
<evidence type="ECO:0008006" key="3">
    <source>
        <dbReference type="Google" id="ProtNLM"/>
    </source>
</evidence>
<sequence length="470" mass="49832">MPRPFGDVLVVLPGIMGSTLLDRHGHEVWGQEAALLHGVALGGIGKLRLEDGIGDEHPGDGVTPGKLMPGVFAALGAWSTSLGYGRLLEHLRRRYELTELDPAHPERPANFVPFAYDWRLSNRYNGRRLCREIEPVLARWREATGNPAARLVFVCHSMGGLVARWYVDREGGHADTRAVITIGTPHRGSVMAVDRLANGVRWKAGPIGLDLTGLARSLPSLHQLLPAYACVDDGKAMHTLTEWAALPAGLDGPAAHARAFYDELGPPAGSGLVRPIVGTDNPTMASVRFNGGGAELLRTMRLPDGTTDERAGDGTVPRFAAYPAGFTDQDPRLHFVRQTHGGLPGHEATLEQLTGVLDGSPIEFRSLAARFGIDVDEVAAAGEPLVVRAESEDERAVLQATIAPADGAGAGRQAGRSVLTNLGGGRYETSFTDLPPGGYEVRVGRAYGPSPLIDAVVAATVVADPEGGAQ</sequence>
<reference evidence="2" key="1">
    <citation type="journal article" date="2019" name="Int. J. Syst. Evol. Microbiol.">
        <title>The Global Catalogue of Microorganisms (GCM) 10K type strain sequencing project: providing services to taxonomists for standard genome sequencing and annotation.</title>
        <authorList>
            <consortium name="The Broad Institute Genomics Platform"/>
            <consortium name="The Broad Institute Genome Sequencing Center for Infectious Disease"/>
            <person name="Wu L."/>
            <person name="Ma J."/>
        </authorList>
    </citation>
    <scope>NUCLEOTIDE SEQUENCE [LARGE SCALE GENOMIC DNA]</scope>
    <source>
        <strain evidence="2">JCM 17441</strain>
    </source>
</reference>
<keyword evidence="2" id="KW-1185">Reference proteome</keyword>
<dbReference type="RefSeq" id="WP_345129869.1">
    <property type="nucleotide sequence ID" value="NZ_BAABAT010000014.1"/>
</dbReference>
<dbReference type="Pfam" id="PF02450">
    <property type="entry name" value="LCAT"/>
    <property type="match status" value="1"/>
</dbReference>
<protein>
    <recommendedName>
        <fullName evidence="3">Lecithin:cholesterol acyltransferase</fullName>
    </recommendedName>
</protein>
<dbReference type="InterPro" id="IPR029058">
    <property type="entry name" value="AB_hydrolase_fold"/>
</dbReference>
<evidence type="ECO:0000313" key="1">
    <source>
        <dbReference type="EMBL" id="GAA4252833.1"/>
    </source>
</evidence>
<proteinExistence type="predicted"/>
<name>A0ABP8DCX6_9ACTN</name>
<gene>
    <name evidence="1" type="ORF">GCM10022255_051220</name>
</gene>
<dbReference type="InterPro" id="IPR003386">
    <property type="entry name" value="LACT/PDAT_acylTrfase"/>
</dbReference>
<dbReference type="EMBL" id="BAABAT010000014">
    <property type="protein sequence ID" value="GAA4252833.1"/>
    <property type="molecule type" value="Genomic_DNA"/>
</dbReference>